<comment type="caution">
    <text evidence="2">The sequence shown here is derived from an EMBL/GenBank/DDBJ whole genome shotgun (WGS) entry which is preliminary data.</text>
</comment>
<dbReference type="NCBIfam" id="TIGR03056">
    <property type="entry name" value="bchO_mg_che_rel"/>
    <property type="match status" value="1"/>
</dbReference>
<reference evidence="2 3" key="1">
    <citation type="journal article" date="2014" name="Int. J. Syst. Evol. Microbiol.">
        <title>Complete genome sequence of Corynebacterium casei LMG S-19264T (=DSM 44701T), isolated from a smear-ripened cheese.</title>
        <authorList>
            <consortium name="US DOE Joint Genome Institute (JGI-PGF)"/>
            <person name="Walter F."/>
            <person name="Albersmeier A."/>
            <person name="Kalinowski J."/>
            <person name="Ruckert C."/>
        </authorList>
    </citation>
    <scope>NUCLEOTIDE SEQUENCE [LARGE SCALE GENOMIC DNA]</scope>
    <source>
        <strain evidence="2 3">CGMCC 1.9161</strain>
    </source>
</reference>
<dbReference type="PRINTS" id="PR00412">
    <property type="entry name" value="EPOXHYDRLASE"/>
</dbReference>
<dbReference type="RefSeq" id="WP_188908672.1">
    <property type="nucleotide sequence ID" value="NZ_BMMF01000001.1"/>
</dbReference>
<dbReference type="InterPro" id="IPR029058">
    <property type="entry name" value="AB_hydrolase_fold"/>
</dbReference>
<evidence type="ECO:0000313" key="3">
    <source>
        <dbReference type="Proteomes" id="UP000600449"/>
    </source>
</evidence>
<accession>A0A917Q5S6</accession>
<evidence type="ECO:0000259" key="1">
    <source>
        <dbReference type="Pfam" id="PF12697"/>
    </source>
</evidence>
<name>A0A917Q5S6_9HYPH</name>
<dbReference type="PRINTS" id="PR00111">
    <property type="entry name" value="ABHYDROLASE"/>
</dbReference>
<dbReference type="AlphaFoldDB" id="A0A917Q5S6"/>
<dbReference type="PANTHER" id="PTHR46438">
    <property type="entry name" value="ALPHA/BETA-HYDROLASES SUPERFAMILY PROTEIN"/>
    <property type="match status" value="1"/>
</dbReference>
<keyword evidence="3" id="KW-1185">Reference proteome</keyword>
<dbReference type="InterPro" id="IPR000073">
    <property type="entry name" value="AB_hydrolase_1"/>
</dbReference>
<dbReference type="PANTHER" id="PTHR46438:SF11">
    <property type="entry name" value="LIPASE-RELATED"/>
    <property type="match status" value="1"/>
</dbReference>
<dbReference type="InterPro" id="IPR017497">
    <property type="entry name" value="BchO"/>
</dbReference>
<dbReference type="GO" id="GO:0016787">
    <property type="term" value="F:hydrolase activity"/>
    <property type="evidence" value="ECO:0007669"/>
    <property type="project" value="UniProtKB-KW"/>
</dbReference>
<dbReference type="EMBL" id="BMMF01000001">
    <property type="protein sequence ID" value="GGK19368.1"/>
    <property type="molecule type" value="Genomic_DNA"/>
</dbReference>
<feature type="domain" description="AB hydrolase-1" evidence="1">
    <location>
        <begin position="48"/>
        <end position="288"/>
    </location>
</feature>
<sequence length="305" mass="32974">MRSRLDWERDGRDWPNREASSFVRAAGMTWHVQRMGPVSAGDAGRPTLLLVHGTAAATHSWRDLMPALAAECDVIACDLPGHGFTEPMAHGRPSLHDMARALADLLAALDARPDLVVGHSAGAALLVRMALDRLIAPAGIVSLNGALMPFDGMAGRFFSPLAKMMALNPFVPRFVSASASDRAGVERLIRNTGSSLDERGVELYRRLVADPGHVQGALAMMAHWDLDALGRDLPKLATPLLLVVGDRDKAVSPEDARRVRRLVRHAEIRTMKGAGHLAHEERPQEAAELILGEARVRGLFTESPG</sequence>
<keyword evidence="2" id="KW-0378">Hydrolase</keyword>
<organism evidence="2 3">
    <name type="scientific">Salinarimonas ramus</name>
    <dbReference type="NCBI Taxonomy" id="690164"/>
    <lineage>
        <taxon>Bacteria</taxon>
        <taxon>Pseudomonadati</taxon>
        <taxon>Pseudomonadota</taxon>
        <taxon>Alphaproteobacteria</taxon>
        <taxon>Hyphomicrobiales</taxon>
        <taxon>Salinarimonadaceae</taxon>
        <taxon>Salinarimonas</taxon>
    </lineage>
</organism>
<proteinExistence type="predicted"/>
<gene>
    <name evidence="2" type="ORF">GCM10011322_02610</name>
</gene>
<evidence type="ECO:0000313" key="2">
    <source>
        <dbReference type="EMBL" id="GGK19368.1"/>
    </source>
</evidence>
<dbReference type="SUPFAM" id="SSF53474">
    <property type="entry name" value="alpha/beta-Hydrolases"/>
    <property type="match status" value="1"/>
</dbReference>
<dbReference type="Pfam" id="PF12697">
    <property type="entry name" value="Abhydrolase_6"/>
    <property type="match status" value="1"/>
</dbReference>
<dbReference type="Proteomes" id="UP000600449">
    <property type="component" value="Unassembled WGS sequence"/>
</dbReference>
<dbReference type="Gene3D" id="3.40.50.1820">
    <property type="entry name" value="alpha/beta hydrolase"/>
    <property type="match status" value="1"/>
</dbReference>
<protein>
    <submittedName>
        <fullName evidence="2">Alpha/beta hydrolase</fullName>
    </submittedName>
</protein>
<dbReference type="InterPro" id="IPR000639">
    <property type="entry name" value="Epox_hydrolase-like"/>
</dbReference>